<keyword evidence="3 10" id="KW-0328">Glycosyltransferase</keyword>
<dbReference type="CDD" id="cd03785">
    <property type="entry name" value="GT28_MurG"/>
    <property type="match status" value="1"/>
</dbReference>
<keyword evidence="6 10" id="KW-0573">Peptidoglycan synthesis</keyword>
<evidence type="ECO:0000313" key="13">
    <source>
        <dbReference type="EMBL" id="CRL11456.1"/>
    </source>
</evidence>
<dbReference type="EC" id="2.4.1.227" evidence="10"/>
<evidence type="ECO:0000256" key="8">
    <source>
        <dbReference type="ARBA" id="ARBA00023306"/>
    </source>
</evidence>
<gene>
    <name evidence="10 13" type="primary">murG</name>
    <name evidence="13" type="ORF">NIT7321_02324</name>
</gene>
<dbReference type="InterPro" id="IPR006009">
    <property type="entry name" value="GlcNAc_MurG"/>
</dbReference>
<dbReference type="PANTHER" id="PTHR21015:SF22">
    <property type="entry name" value="GLYCOSYLTRANSFERASE"/>
    <property type="match status" value="1"/>
</dbReference>
<evidence type="ECO:0000256" key="7">
    <source>
        <dbReference type="ARBA" id="ARBA00023136"/>
    </source>
</evidence>
<evidence type="ECO:0000313" key="14">
    <source>
        <dbReference type="Proteomes" id="UP000043764"/>
    </source>
</evidence>
<dbReference type="EMBL" id="CVRL01000033">
    <property type="protein sequence ID" value="CRL11456.1"/>
    <property type="molecule type" value="Genomic_DNA"/>
</dbReference>
<dbReference type="AlphaFoldDB" id="A0A0H5D2U8"/>
<dbReference type="GO" id="GO:0050511">
    <property type="term" value="F:undecaprenyldiphospho-muramoylpentapeptide beta-N-acetylglucosaminyltransferase activity"/>
    <property type="evidence" value="ECO:0007669"/>
    <property type="project" value="UniProtKB-UniRule"/>
</dbReference>
<proteinExistence type="inferred from homology"/>
<dbReference type="UniPathway" id="UPA00219"/>
<sequence length="382" mass="39974">MSRAQQQQQVKERQHGTMAQKLLLMAAGGTGGHMFPAQALAEAMLRRGWRVKLSTDARGARYTGGYPHTTEITEVPSATFARGGLLAKAMVGPKIAAGVTRMAMQMRRDRPDVVVGFGGYPSIPALGAATLLKLPRMIHEQNGVLGRVNQLFAPRVAQVACGVWPTDLPDGARGVHVGNPVRGAVLERAGAGYIPPGDYPMSILVMGGSQGARILSDMVPGAIAALPEALRSRLRISHQARDEDGARVTQFYADHGISADVQPFFTDVPARMSEAQLVISRSGASSVADIAVIGRPSILIPFAAAAGDHQSANARGLVDAGAAVLIPESALDVSALSEQISAVLSNPTAATQMANAALQTGIPDATERLVAMVEKLSEEGNT</sequence>
<organism evidence="13 14">
    <name type="scientific">Phaeobacter italicus</name>
    <dbReference type="NCBI Taxonomy" id="481446"/>
    <lineage>
        <taxon>Bacteria</taxon>
        <taxon>Pseudomonadati</taxon>
        <taxon>Pseudomonadota</taxon>
        <taxon>Alphaproteobacteria</taxon>
        <taxon>Rhodobacterales</taxon>
        <taxon>Roseobacteraceae</taxon>
        <taxon>Phaeobacter</taxon>
    </lineage>
</organism>
<dbReference type="InterPro" id="IPR007235">
    <property type="entry name" value="Glyco_trans_28_C"/>
</dbReference>
<keyword evidence="5 10" id="KW-0133">Cell shape</keyword>
<dbReference type="GO" id="GO:0051301">
    <property type="term" value="P:cell division"/>
    <property type="evidence" value="ECO:0007669"/>
    <property type="project" value="UniProtKB-KW"/>
</dbReference>
<dbReference type="GO" id="GO:0071555">
    <property type="term" value="P:cell wall organization"/>
    <property type="evidence" value="ECO:0007669"/>
    <property type="project" value="UniProtKB-KW"/>
</dbReference>
<comment type="similarity">
    <text evidence="10">Belongs to the glycosyltransferase 28 family. MurG subfamily.</text>
</comment>
<protein>
    <recommendedName>
        <fullName evidence="10">UDP-N-acetylglucosamine--N-acetylmuramyl-(pentapeptide) pyrophosphoryl-undecaprenol N-acetylglucosamine transferase</fullName>
        <ecNumber evidence="10">2.4.1.227</ecNumber>
    </recommendedName>
    <alternativeName>
        <fullName evidence="10">Undecaprenyl-PP-MurNAc-pentapeptide-UDPGlcNAc GlcNAc transferase</fullName>
    </alternativeName>
</protein>
<evidence type="ECO:0000256" key="3">
    <source>
        <dbReference type="ARBA" id="ARBA00022676"/>
    </source>
</evidence>
<feature type="binding site" evidence="10">
    <location>
        <position position="310"/>
    </location>
    <ligand>
        <name>UDP-N-acetyl-alpha-D-glucosamine</name>
        <dbReference type="ChEBI" id="CHEBI:57705"/>
    </ligand>
</feature>
<evidence type="ECO:0000256" key="6">
    <source>
        <dbReference type="ARBA" id="ARBA00022984"/>
    </source>
</evidence>
<dbReference type="Pfam" id="PF04101">
    <property type="entry name" value="Glyco_tran_28_C"/>
    <property type="match status" value="1"/>
</dbReference>
<dbReference type="Pfam" id="PF03033">
    <property type="entry name" value="Glyco_transf_28"/>
    <property type="match status" value="1"/>
</dbReference>
<evidence type="ECO:0000256" key="10">
    <source>
        <dbReference type="HAMAP-Rule" id="MF_00033"/>
    </source>
</evidence>
<keyword evidence="9 10" id="KW-0961">Cell wall biogenesis/degradation</keyword>
<keyword evidence="7 10" id="KW-0472">Membrane</keyword>
<dbReference type="Gene3D" id="3.40.50.2000">
    <property type="entry name" value="Glycogen Phosphorylase B"/>
    <property type="match status" value="2"/>
</dbReference>
<dbReference type="GO" id="GO:0005886">
    <property type="term" value="C:plasma membrane"/>
    <property type="evidence" value="ECO:0007669"/>
    <property type="project" value="UniProtKB-SubCell"/>
</dbReference>
<feature type="binding site" evidence="10">
    <location>
        <position position="142"/>
    </location>
    <ligand>
        <name>UDP-N-acetyl-alpha-D-glucosamine</name>
        <dbReference type="ChEBI" id="CHEBI:57705"/>
    </ligand>
</feature>
<evidence type="ECO:0000256" key="1">
    <source>
        <dbReference type="ARBA" id="ARBA00022475"/>
    </source>
</evidence>
<dbReference type="PANTHER" id="PTHR21015">
    <property type="entry name" value="UDP-N-ACETYLGLUCOSAMINE--N-ACETYLMURAMYL-(PENTAPEPTIDE) PYROPHOSPHORYL-UNDECAPRENOL N-ACETYLGLUCOSAMINE TRANSFERASE 1"/>
    <property type="match status" value="1"/>
</dbReference>
<feature type="binding site" evidence="10">
    <location>
        <position position="209"/>
    </location>
    <ligand>
        <name>UDP-N-acetyl-alpha-D-glucosamine</name>
        <dbReference type="ChEBI" id="CHEBI:57705"/>
    </ligand>
</feature>
<comment type="pathway">
    <text evidence="10">Cell wall biogenesis; peptidoglycan biosynthesis.</text>
</comment>
<keyword evidence="8 10" id="KW-0131">Cell cycle</keyword>
<keyword evidence="1 10" id="KW-1003">Cell membrane</keyword>
<keyword evidence="4 10" id="KW-0808">Transferase</keyword>
<dbReference type="GO" id="GO:0051991">
    <property type="term" value="F:UDP-N-acetyl-D-glucosamine:N-acetylmuramoyl-L-alanyl-D-glutamyl-meso-2,6-diaminopimelyl-D-alanyl-D-alanine-diphosphoundecaprenol 4-beta-N-acetylglucosaminlytransferase activity"/>
    <property type="evidence" value="ECO:0007669"/>
    <property type="project" value="RHEA"/>
</dbReference>
<feature type="binding site" evidence="10">
    <location>
        <begin position="30"/>
        <end position="32"/>
    </location>
    <ligand>
        <name>UDP-N-acetyl-alpha-D-glucosamine</name>
        <dbReference type="ChEBI" id="CHEBI:57705"/>
    </ligand>
</feature>
<feature type="domain" description="Glycosyltransferase family 28 N-terminal" evidence="11">
    <location>
        <begin position="24"/>
        <end position="160"/>
    </location>
</feature>
<comment type="subcellular location">
    <subcellularLocation>
        <location evidence="10">Cell membrane</location>
        <topology evidence="10">Peripheral membrane protein</topology>
        <orientation evidence="10">Cytoplasmic side</orientation>
    </subcellularLocation>
</comment>
<feature type="binding site" evidence="10">
    <location>
        <position position="182"/>
    </location>
    <ligand>
        <name>UDP-N-acetyl-alpha-D-glucosamine</name>
        <dbReference type="ChEBI" id="CHEBI:57705"/>
    </ligand>
</feature>
<comment type="caution">
    <text evidence="10">Lacks conserved residue(s) required for the propagation of feature annotation.</text>
</comment>
<evidence type="ECO:0000259" key="12">
    <source>
        <dbReference type="Pfam" id="PF04101"/>
    </source>
</evidence>
<dbReference type="InterPro" id="IPR004276">
    <property type="entry name" value="GlycoTrans_28_N"/>
</dbReference>
<evidence type="ECO:0000259" key="11">
    <source>
        <dbReference type="Pfam" id="PF03033"/>
    </source>
</evidence>
<dbReference type="STRING" id="481446.NIT7645_00721"/>
<name>A0A0H5D2U8_9RHOB</name>
<reference evidence="14" key="1">
    <citation type="submission" date="2015-05" db="EMBL/GenBank/DDBJ databases">
        <authorList>
            <person name="Rodrigo-Torres Lidia"/>
            <person name="Arahal R.David."/>
        </authorList>
    </citation>
    <scope>NUCLEOTIDE SEQUENCE [LARGE SCALE GENOMIC DNA]</scope>
    <source>
        <strain evidence="14">CECT 7321</strain>
    </source>
</reference>
<evidence type="ECO:0000256" key="2">
    <source>
        <dbReference type="ARBA" id="ARBA00022618"/>
    </source>
</evidence>
<comment type="catalytic activity">
    <reaction evidence="10">
        <text>di-trans,octa-cis-undecaprenyl diphospho-N-acetyl-alpha-D-muramoyl-L-alanyl-D-glutamyl-meso-2,6-diaminopimeloyl-D-alanyl-D-alanine + UDP-N-acetyl-alpha-D-glucosamine = di-trans,octa-cis-undecaprenyl diphospho-[N-acetyl-alpha-D-glucosaminyl-(1-&gt;4)]-N-acetyl-alpha-D-muramoyl-L-alanyl-D-glutamyl-meso-2,6-diaminopimeloyl-D-alanyl-D-alanine + UDP + H(+)</text>
        <dbReference type="Rhea" id="RHEA:31227"/>
        <dbReference type="ChEBI" id="CHEBI:15378"/>
        <dbReference type="ChEBI" id="CHEBI:57705"/>
        <dbReference type="ChEBI" id="CHEBI:58223"/>
        <dbReference type="ChEBI" id="CHEBI:61387"/>
        <dbReference type="ChEBI" id="CHEBI:61388"/>
        <dbReference type="EC" id="2.4.1.227"/>
    </reaction>
</comment>
<keyword evidence="2 10" id="KW-0132">Cell division</keyword>
<evidence type="ECO:0000256" key="5">
    <source>
        <dbReference type="ARBA" id="ARBA00022960"/>
    </source>
</evidence>
<dbReference type="SUPFAM" id="SSF53756">
    <property type="entry name" value="UDP-Glycosyltransferase/glycogen phosphorylase"/>
    <property type="match status" value="1"/>
</dbReference>
<dbReference type="GO" id="GO:0005975">
    <property type="term" value="P:carbohydrate metabolic process"/>
    <property type="evidence" value="ECO:0007669"/>
    <property type="project" value="InterPro"/>
</dbReference>
<accession>A0A0H5D2U8</accession>
<feature type="domain" description="Glycosyl transferase family 28 C-terminal" evidence="12">
    <location>
        <begin position="203"/>
        <end position="369"/>
    </location>
</feature>
<dbReference type="GO" id="GO:0009252">
    <property type="term" value="P:peptidoglycan biosynthetic process"/>
    <property type="evidence" value="ECO:0007669"/>
    <property type="project" value="UniProtKB-UniRule"/>
</dbReference>
<evidence type="ECO:0000256" key="4">
    <source>
        <dbReference type="ARBA" id="ARBA00022679"/>
    </source>
</evidence>
<dbReference type="GO" id="GO:0008360">
    <property type="term" value="P:regulation of cell shape"/>
    <property type="evidence" value="ECO:0007669"/>
    <property type="project" value="UniProtKB-KW"/>
</dbReference>
<dbReference type="Proteomes" id="UP000043764">
    <property type="component" value="Unassembled WGS sequence"/>
</dbReference>
<comment type="function">
    <text evidence="10">Cell wall formation. Catalyzes the transfer of a GlcNAc subunit on undecaprenyl-pyrophosphoryl-MurNAc-pentapeptide (lipid intermediate I) to form undecaprenyl-pyrophosphoryl-MurNAc-(pentapeptide)GlcNAc (lipid intermediate II).</text>
</comment>
<keyword evidence="14" id="KW-1185">Reference proteome</keyword>
<evidence type="ECO:0000256" key="9">
    <source>
        <dbReference type="ARBA" id="ARBA00023316"/>
    </source>
</evidence>
<dbReference type="HAMAP" id="MF_00033">
    <property type="entry name" value="MurG"/>
    <property type="match status" value="1"/>
</dbReference>